<keyword evidence="9" id="KW-1185">Reference proteome</keyword>
<comment type="caution">
    <text evidence="8">The sequence shown here is derived from an EMBL/GenBank/DDBJ whole genome shotgun (WGS) entry which is preliminary data.</text>
</comment>
<feature type="region of interest" description="Disordered" evidence="6">
    <location>
        <begin position="64"/>
        <end position="155"/>
    </location>
</feature>
<evidence type="ECO:0000313" key="8">
    <source>
        <dbReference type="EMBL" id="CAL4191744.1"/>
    </source>
</evidence>
<dbReference type="FunFam" id="3.30.160.60:FF:000478">
    <property type="entry name" value="Zinc finger protein 133"/>
    <property type="match status" value="1"/>
</dbReference>
<protein>
    <recommendedName>
        <fullName evidence="7">C2H2-type domain-containing protein</fullName>
    </recommendedName>
</protein>
<dbReference type="Proteomes" id="UP001497623">
    <property type="component" value="Unassembled WGS sequence"/>
</dbReference>
<dbReference type="FunFam" id="3.30.160.60:FF:002343">
    <property type="entry name" value="Zinc finger protein 33A"/>
    <property type="match status" value="1"/>
</dbReference>
<dbReference type="GO" id="GO:0000981">
    <property type="term" value="F:DNA-binding transcription factor activity, RNA polymerase II-specific"/>
    <property type="evidence" value="ECO:0007669"/>
    <property type="project" value="TreeGrafter"/>
</dbReference>
<dbReference type="PROSITE" id="PS00028">
    <property type="entry name" value="ZINC_FINGER_C2H2_1"/>
    <property type="match status" value="7"/>
</dbReference>
<feature type="domain" description="C2H2-type" evidence="7">
    <location>
        <begin position="347"/>
        <end position="375"/>
    </location>
</feature>
<feature type="compositionally biased region" description="Basic and acidic residues" evidence="6">
    <location>
        <begin position="79"/>
        <end position="88"/>
    </location>
</feature>
<feature type="compositionally biased region" description="Basic and acidic residues" evidence="6">
    <location>
        <begin position="114"/>
        <end position="129"/>
    </location>
</feature>
<dbReference type="PANTHER" id="PTHR24381">
    <property type="entry name" value="ZINC FINGER PROTEIN"/>
    <property type="match status" value="1"/>
</dbReference>
<sequence>MAQESSTILIKSSDIFECGKCSFTCPLLHQMIAHNVVHARKKLSILKEESKLVDKQWFVQKKRKTVSDESQYEADIENSYDKQQDRKQANVTSLSDDPDSESTGSEDTLYVSSLEDRYFDSDKDDKNEGGLEENQDDNAGGSEDSDSDSNESELVKDTITLSSSEDSDLDSGKDDSNQTAQNEIHMFDGECQHGVDNDTIQQGQSQVETSVSDDSDSNGSEGTVTLSTSENAESDEDYSKVIDNENDFNAIEHYSNDDDTSGNSSSESYNTNLTCLICNTSFQEESLFEDHVRMHTLTANLKSNVSNRSAVFKFTCSHCDFKCLDIESFDLHKKTHSKIEVHGSQIHICKNCRTHFKTKPELQQHEKDMHSKPYVCHICPFQTKYHPSFIRHLIHVHQLKNVSYSTKNSDLNVKHQSYTDNRSVEVSKKANITDDISPFEFQLPPSAGNVHSIISNSNEIVKQPTVLVKANQCSYCDKTFAYRKTLVQHERIHTGEEKPYQCSDCDKCFTDNILLGEHQIMHTGEKLYQCIHCNKSFDLKANLIEHQRKHRRGTPYRCSHCQKYFAKKHDLINHQRIHTRENEALVTNI</sequence>
<dbReference type="Pfam" id="PF00096">
    <property type="entry name" value="zf-C2H2"/>
    <property type="match status" value="4"/>
</dbReference>
<dbReference type="InterPro" id="IPR013087">
    <property type="entry name" value="Znf_C2H2_type"/>
</dbReference>
<dbReference type="GO" id="GO:0003682">
    <property type="term" value="F:chromatin binding"/>
    <property type="evidence" value="ECO:0007669"/>
    <property type="project" value="UniProtKB-ARBA"/>
</dbReference>
<feature type="compositionally biased region" description="Polar residues" evidence="6">
    <location>
        <begin position="217"/>
        <end position="231"/>
    </location>
</feature>
<evidence type="ECO:0000259" key="7">
    <source>
        <dbReference type="PROSITE" id="PS50157"/>
    </source>
</evidence>
<feature type="domain" description="C2H2-type" evidence="7">
    <location>
        <begin position="500"/>
        <end position="527"/>
    </location>
</feature>
<keyword evidence="3 5" id="KW-0863">Zinc-finger</keyword>
<keyword evidence="4" id="KW-0862">Zinc</keyword>
<dbReference type="GO" id="GO:0000977">
    <property type="term" value="F:RNA polymerase II transcription regulatory region sequence-specific DNA binding"/>
    <property type="evidence" value="ECO:0007669"/>
    <property type="project" value="TreeGrafter"/>
</dbReference>
<dbReference type="Gene3D" id="3.30.160.60">
    <property type="entry name" value="Classic Zinc Finger"/>
    <property type="match status" value="6"/>
</dbReference>
<feature type="domain" description="C2H2-type" evidence="7">
    <location>
        <begin position="556"/>
        <end position="583"/>
    </location>
</feature>
<dbReference type="AlphaFoldDB" id="A0AAV2SH37"/>
<feature type="domain" description="C2H2-type" evidence="7">
    <location>
        <begin position="471"/>
        <end position="498"/>
    </location>
</feature>
<feature type="region of interest" description="Disordered" evidence="6">
    <location>
        <begin position="202"/>
        <end position="239"/>
    </location>
</feature>
<dbReference type="FunFam" id="3.30.160.60:FF:000690">
    <property type="entry name" value="Zinc finger protein 354C"/>
    <property type="match status" value="1"/>
</dbReference>
<dbReference type="PANTHER" id="PTHR24381:SF469">
    <property type="entry name" value="ZINC FINGER PROTEIN 605"/>
    <property type="match status" value="1"/>
</dbReference>
<dbReference type="GO" id="GO:0005634">
    <property type="term" value="C:nucleus"/>
    <property type="evidence" value="ECO:0007669"/>
    <property type="project" value="TreeGrafter"/>
</dbReference>
<organism evidence="8 9">
    <name type="scientific">Meganyctiphanes norvegica</name>
    <name type="common">Northern krill</name>
    <name type="synonym">Thysanopoda norvegica</name>
    <dbReference type="NCBI Taxonomy" id="48144"/>
    <lineage>
        <taxon>Eukaryota</taxon>
        <taxon>Metazoa</taxon>
        <taxon>Ecdysozoa</taxon>
        <taxon>Arthropoda</taxon>
        <taxon>Crustacea</taxon>
        <taxon>Multicrustacea</taxon>
        <taxon>Malacostraca</taxon>
        <taxon>Eumalacostraca</taxon>
        <taxon>Eucarida</taxon>
        <taxon>Euphausiacea</taxon>
        <taxon>Euphausiidae</taxon>
        <taxon>Meganyctiphanes</taxon>
    </lineage>
</organism>
<accession>A0AAV2SH37</accession>
<dbReference type="SUPFAM" id="SSF57667">
    <property type="entry name" value="beta-beta-alpha zinc fingers"/>
    <property type="match status" value="3"/>
</dbReference>
<feature type="compositionally biased region" description="Polar residues" evidence="6">
    <location>
        <begin position="89"/>
        <end position="106"/>
    </location>
</feature>
<dbReference type="InterPro" id="IPR036236">
    <property type="entry name" value="Znf_C2H2_sf"/>
</dbReference>
<name>A0AAV2SH37_MEGNR</name>
<dbReference type="PROSITE" id="PS50157">
    <property type="entry name" value="ZINC_FINGER_C2H2_2"/>
    <property type="match status" value="6"/>
</dbReference>
<evidence type="ECO:0000256" key="5">
    <source>
        <dbReference type="PROSITE-ProRule" id="PRU00042"/>
    </source>
</evidence>
<evidence type="ECO:0000256" key="4">
    <source>
        <dbReference type="ARBA" id="ARBA00022833"/>
    </source>
</evidence>
<feature type="domain" description="C2H2-type" evidence="7">
    <location>
        <begin position="273"/>
        <end position="296"/>
    </location>
</feature>
<keyword evidence="2" id="KW-0677">Repeat</keyword>
<dbReference type="FunFam" id="3.30.160.60:FF:001968">
    <property type="entry name" value="chorion transcription factor Cf2 isoform X3"/>
    <property type="match status" value="1"/>
</dbReference>
<evidence type="ECO:0000256" key="1">
    <source>
        <dbReference type="ARBA" id="ARBA00022723"/>
    </source>
</evidence>
<evidence type="ECO:0000256" key="2">
    <source>
        <dbReference type="ARBA" id="ARBA00022737"/>
    </source>
</evidence>
<gene>
    <name evidence="8" type="ORF">MNOR_LOCUS36638</name>
</gene>
<proteinExistence type="predicted"/>
<evidence type="ECO:0000256" key="3">
    <source>
        <dbReference type="ARBA" id="ARBA00022771"/>
    </source>
</evidence>
<dbReference type="EMBL" id="CAXKWB010068119">
    <property type="protein sequence ID" value="CAL4191744.1"/>
    <property type="molecule type" value="Genomic_DNA"/>
</dbReference>
<reference evidence="8 9" key="1">
    <citation type="submission" date="2024-05" db="EMBL/GenBank/DDBJ databases">
        <authorList>
            <person name="Wallberg A."/>
        </authorList>
    </citation>
    <scope>NUCLEOTIDE SEQUENCE [LARGE SCALE GENOMIC DNA]</scope>
</reference>
<dbReference type="GO" id="GO:0008270">
    <property type="term" value="F:zinc ion binding"/>
    <property type="evidence" value="ECO:0007669"/>
    <property type="project" value="UniProtKB-KW"/>
</dbReference>
<evidence type="ECO:0000256" key="6">
    <source>
        <dbReference type="SAM" id="MobiDB-lite"/>
    </source>
</evidence>
<evidence type="ECO:0000313" key="9">
    <source>
        <dbReference type="Proteomes" id="UP001497623"/>
    </source>
</evidence>
<keyword evidence="1" id="KW-0479">Metal-binding</keyword>
<dbReference type="SMART" id="SM00355">
    <property type="entry name" value="ZnF_C2H2"/>
    <property type="match status" value="9"/>
</dbReference>
<feature type="domain" description="C2H2-type" evidence="7">
    <location>
        <begin position="528"/>
        <end position="555"/>
    </location>
</feature>